<evidence type="ECO:0000313" key="2">
    <source>
        <dbReference type="EMBL" id="CAA9339068.1"/>
    </source>
</evidence>
<evidence type="ECO:0000256" key="1">
    <source>
        <dbReference type="SAM" id="MobiDB-lite"/>
    </source>
</evidence>
<feature type="compositionally biased region" description="Basic residues" evidence="1">
    <location>
        <begin position="10"/>
        <end position="19"/>
    </location>
</feature>
<feature type="compositionally biased region" description="Low complexity" evidence="1">
    <location>
        <begin position="67"/>
        <end position="91"/>
    </location>
</feature>
<gene>
    <name evidence="2" type="ORF">AVDCRST_MAG36-1313</name>
</gene>
<sequence length="146" mass="15923">AAWVLVPHGRLARPRRRAVPGRSGGGGVRRAPPRGRRSTRAPCRCYGLSRGPRLRRRLPGHPELLRRGGLPAVRVRRAPGAAAPRHSSRAPPGRPELVAGHGGRRDCAGATPRVGDLDVRRPRRRGPRPRKAGCRRRPTGQGRHPV</sequence>
<feature type="non-terminal residue" evidence="2">
    <location>
        <position position="1"/>
    </location>
</feature>
<name>A0A6J4LV96_9ACTN</name>
<organism evidence="2">
    <name type="scientific">uncultured Nocardioidaceae bacterium</name>
    <dbReference type="NCBI Taxonomy" id="253824"/>
    <lineage>
        <taxon>Bacteria</taxon>
        <taxon>Bacillati</taxon>
        <taxon>Actinomycetota</taxon>
        <taxon>Actinomycetes</taxon>
        <taxon>Propionibacteriales</taxon>
        <taxon>Nocardioidaceae</taxon>
        <taxon>environmental samples</taxon>
    </lineage>
</organism>
<feature type="region of interest" description="Disordered" evidence="1">
    <location>
        <begin position="1"/>
        <end position="146"/>
    </location>
</feature>
<proteinExistence type="predicted"/>
<reference evidence="2" key="1">
    <citation type="submission" date="2020-02" db="EMBL/GenBank/DDBJ databases">
        <authorList>
            <person name="Meier V. D."/>
        </authorList>
    </citation>
    <scope>NUCLEOTIDE SEQUENCE</scope>
    <source>
        <strain evidence="2">AVDCRST_MAG36</strain>
    </source>
</reference>
<feature type="non-terminal residue" evidence="2">
    <location>
        <position position="146"/>
    </location>
</feature>
<protein>
    <submittedName>
        <fullName evidence="2">Uncharacterized protein</fullName>
    </submittedName>
</protein>
<accession>A0A6J4LV96</accession>
<dbReference type="AlphaFoldDB" id="A0A6J4LV96"/>
<dbReference type="EMBL" id="CADCUH010000080">
    <property type="protein sequence ID" value="CAA9339068.1"/>
    <property type="molecule type" value="Genomic_DNA"/>
</dbReference>
<feature type="compositionally biased region" description="Basic residues" evidence="1">
    <location>
        <begin position="121"/>
        <end position="138"/>
    </location>
</feature>